<dbReference type="PRINTS" id="PR00035">
    <property type="entry name" value="HTHGNTR"/>
</dbReference>
<dbReference type="OrthoDB" id="9782299at2"/>
<dbReference type="InterPro" id="IPR011711">
    <property type="entry name" value="GntR_C"/>
</dbReference>
<reference evidence="5 6" key="1">
    <citation type="submission" date="2018-03" db="EMBL/GenBank/DDBJ databases">
        <title>Alkalicoccus saliphilus sp. nov., isolated from a mineral pool.</title>
        <authorList>
            <person name="Zhao B."/>
        </authorList>
    </citation>
    <scope>NUCLEOTIDE SEQUENCE [LARGE SCALE GENOMIC DNA]</scope>
    <source>
        <strain evidence="5 6">6AG</strain>
    </source>
</reference>
<evidence type="ECO:0000313" key="5">
    <source>
        <dbReference type="EMBL" id="PTL38518.1"/>
    </source>
</evidence>
<accession>A0A2T4U544</accession>
<feature type="domain" description="HTH gntR-type" evidence="4">
    <location>
        <begin position="9"/>
        <end position="77"/>
    </location>
</feature>
<keyword evidence="3" id="KW-0804">Transcription</keyword>
<dbReference type="PROSITE" id="PS50949">
    <property type="entry name" value="HTH_GNTR"/>
    <property type="match status" value="1"/>
</dbReference>
<sequence>MSFKQIQSKKISEIVREQIEEMIRSGDLQPGEKLSSVVQLAEQFQVSRSAVREALSALRAVGAVTIRQGEGTFVNEYDFSGMYNPLKTGQVISKQEMLDLFEVRKIIEAGAAELAALKRSDQDLEALNQALSDMKAATGESVGEAADVAFHLATAAATGNKTMVEMMEQLSDTLRRTMFEARRVWLFSEQKTLSRLYEEHVHVYDAIAAQDAGAARRAMLSHLSHVEATLIKGFNRI</sequence>
<dbReference type="PANTHER" id="PTHR43537">
    <property type="entry name" value="TRANSCRIPTIONAL REGULATOR, GNTR FAMILY"/>
    <property type="match status" value="1"/>
</dbReference>
<organism evidence="5 6">
    <name type="scientific">Alkalicoccus saliphilus</name>
    <dbReference type="NCBI Taxonomy" id="200989"/>
    <lineage>
        <taxon>Bacteria</taxon>
        <taxon>Bacillati</taxon>
        <taxon>Bacillota</taxon>
        <taxon>Bacilli</taxon>
        <taxon>Bacillales</taxon>
        <taxon>Bacillaceae</taxon>
        <taxon>Alkalicoccus</taxon>
    </lineage>
</organism>
<name>A0A2T4U544_9BACI</name>
<dbReference type="RefSeq" id="WP_107585223.1">
    <property type="nucleotide sequence ID" value="NZ_PZJJ01000017.1"/>
</dbReference>
<dbReference type="Pfam" id="PF00392">
    <property type="entry name" value="GntR"/>
    <property type="match status" value="1"/>
</dbReference>
<dbReference type="AlphaFoldDB" id="A0A2T4U544"/>
<keyword evidence="1" id="KW-0805">Transcription regulation</keyword>
<dbReference type="InterPro" id="IPR036390">
    <property type="entry name" value="WH_DNA-bd_sf"/>
</dbReference>
<dbReference type="GO" id="GO:0003700">
    <property type="term" value="F:DNA-binding transcription factor activity"/>
    <property type="evidence" value="ECO:0007669"/>
    <property type="project" value="InterPro"/>
</dbReference>
<proteinExistence type="predicted"/>
<comment type="caution">
    <text evidence="5">The sequence shown here is derived from an EMBL/GenBank/DDBJ whole genome shotgun (WGS) entry which is preliminary data.</text>
</comment>
<protein>
    <submittedName>
        <fullName evidence="5">GntR family transcriptional regulator</fullName>
    </submittedName>
</protein>
<dbReference type="EMBL" id="PZJJ01000017">
    <property type="protein sequence ID" value="PTL38518.1"/>
    <property type="molecule type" value="Genomic_DNA"/>
</dbReference>
<dbReference type="InterPro" id="IPR008920">
    <property type="entry name" value="TF_FadR/GntR_C"/>
</dbReference>
<dbReference type="InterPro" id="IPR000524">
    <property type="entry name" value="Tscrpt_reg_HTH_GntR"/>
</dbReference>
<evidence type="ECO:0000256" key="1">
    <source>
        <dbReference type="ARBA" id="ARBA00023015"/>
    </source>
</evidence>
<dbReference type="SUPFAM" id="SSF46785">
    <property type="entry name" value="Winged helix' DNA-binding domain"/>
    <property type="match status" value="1"/>
</dbReference>
<dbReference type="InterPro" id="IPR036388">
    <property type="entry name" value="WH-like_DNA-bd_sf"/>
</dbReference>
<dbReference type="CDD" id="cd07377">
    <property type="entry name" value="WHTH_GntR"/>
    <property type="match status" value="1"/>
</dbReference>
<keyword evidence="6" id="KW-1185">Reference proteome</keyword>
<dbReference type="SMART" id="SM00895">
    <property type="entry name" value="FCD"/>
    <property type="match status" value="1"/>
</dbReference>
<dbReference type="GO" id="GO:0003677">
    <property type="term" value="F:DNA binding"/>
    <property type="evidence" value="ECO:0007669"/>
    <property type="project" value="UniProtKB-KW"/>
</dbReference>
<dbReference type="Pfam" id="PF07729">
    <property type="entry name" value="FCD"/>
    <property type="match status" value="1"/>
</dbReference>
<evidence type="ECO:0000256" key="2">
    <source>
        <dbReference type="ARBA" id="ARBA00023125"/>
    </source>
</evidence>
<evidence type="ECO:0000259" key="4">
    <source>
        <dbReference type="PROSITE" id="PS50949"/>
    </source>
</evidence>
<evidence type="ECO:0000313" key="6">
    <source>
        <dbReference type="Proteomes" id="UP000240509"/>
    </source>
</evidence>
<dbReference type="PANTHER" id="PTHR43537:SF5">
    <property type="entry name" value="UXU OPERON TRANSCRIPTIONAL REGULATOR"/>
    <property type="match status" value="1"/>
</dbReference>
<dbReference type="Gene3D" id="1.20.120.530">
    <property type="entry name" value="GntR ligand-binding domain-like"/>
    <property type="match status" value="1"/>
</dbReference>
<dbReference type="SMART" id="SM00345">
    <property type="entry name" value="HTH_GNTR"/>
    <property type="match status" value="1"/>
</dbReference>
<dbReference type="Proteomes" id="UP000240509">
    <property type="component" value="Unassembled WGS sequence"/>
</dbReference>
<gene>
    <name evidence="5" type="ORF">C6Y45_10750</name>
</gene>
<dbReference type="Gene3D" id="1.10.10.10">
    <property type="entry name" value="Winged helix-like DNA-binding domain superfamily/Winged helix DNA-binding domain"/>
    <property type="match status" value="1"/>
</dbReference>
<evidence type="ECO:0000256" key="3">
    <source>
        <dbReference type="ARBA" id="ARBA00023163"/>
    </source>
</evidence>
<keyword evidence="2" id="KW-0238">DNA-binding</keyword>
<dbReference type="SUPFAM" id="SSF48008">
    <property type="entry name" value="GntR ligand-binding domain-like"/>
    <property type="match status" value="1"/>
</dbReference>